<organism evidence="1 2">
    <name type="scientific">Clunio marinus</name>
    <dbReference type="NCBI Taxonomy" id="568069"/>
    <lineage>
        <taxon>Eukaryota</taxon>
        <taxon>Metazoa</taxon>
        <taxon>Ecdysozoa</taxon>
        <taxon>Arthropoda</taxon>
        <taxon>Hexapoda</taxon>
        <taxon>Insecta</taxon>
        <taxon>Pterygota</taxon>
        <taxon>Neoptera</taxon>
        <taxon>Endopterygota</taxon>
        <taxon>Diptera</taxon>
        <taxon>Nematocera</taxon>
        <taxon>Chironomoidea</taxon>
        <taxon>Chironomidae</taxon>
        <taxon>Clunio</taxon>
    </lineage>
</organism>
<keyword evidence="2" id="KW-1185">Reference proteome</keyword>
<name>A0A1J1J126_9DIPT</name>
<dbReference type="EMBL" id="CVRI01000066">
    <property type="protein sequence ID" value="CRL06040.1"/>
    <property type="molecule type" value="Genomic_DNA"/>
</dbReference>
<gene>
    <name evidence="1" type="ORF">CLUMA_CG019176</name>
</gene>
<reference evidence="1 2" key="1">
    <citation type="submission" date="2015-04" db="EMBL/GenBank/DDBJ databases">
        <authorList>
            <person name="Syromyatnikov M.Y."/>
            <person name="Popov V.N."/>
        </authorList>
    </citation>
    <scope>NUCLEOTIDE SEQUENCE [LARGE SCALE GENOMIC DNA]</scope>
</reference>
<sequence>MSHYRDLKFTPTSYLQHVKFQASFFEYLVFLVPTNWKPNDDILRTMLIVKSKHKLQPKCDITLIKNALR</sequence>
<accession>A0A1J1J126</accession>
<protein>
    <submittedName>
        <fullName evidence="1">CLUMA_CG019176, isoform A</fullName>
    </submittedName>
</protein>
<evidence type="ECO:0000313" key="1">
    <source>
        <dbReference type="EMBL" id="CRL06040.1"/>
    </source>
</evidence>
<dbReference type="Proteomes" id="UP000183832">
    <property type="component" value="Unassembled WGS sequence"/>
</dbReference>
<evidence type="ECO:0000313" key="2">
    <source>
        <dbReference type="Proteomes" id="UP000183832"/>
    </source>
</evidence>
<dbReference type="AlphaFoldDB" id="A0A1J1J126"/>
<proteinExistence type="predicted"/>